<dbReference type="AlphaFoldDB" id="A0A1Y2B507"/>
<comment type="subcellular location">
    <subcellularLocation>
        <location evidence="1">Mitochondrion</location>
    </subcellularLocation>
</comment>
<comment type="caution">
    <text evidence="8">The sequence shown here is derived from an EMBL/GenBank/DDBJ whole genome shotgun (WGS) entry which is preliminary data.</text>
</comment>
<dbReference type="GO" id="GO:0003735">
    <property type="term" value="F:structural constituent of ribosome"/>
    <property type="evidence" value="ECO:0007669"/>
    <property type="project" value="TreeGrafter"/>
</dbReference>
<keyword evidence="9" id="KW-1185">Reference proteome</keyword>
<dbReference type="EMBL" id="MCGO01000085">
    <property type="protein sequence ID" value="ORY29922.1"/>
    <property type="molecule type" value="Genomic_DNA"/>
</dbReference>
<accession>A0A1Y2B507</accession>
<dbReference type="Pfam" id="PF09243">
    <property type="entry name" value="Rsm22"/>
    <property type="match status" value="1"/>
</dbReference>
<reference evidence="8 9" key="1">
    <citation type="submission" date="2016-07" db="EMBL/GenBank/DDBJ databases">
        <title>Pervasive Adenine N6-methylation of Active Genes in Fungi.</title>
        <authorList>
            <consortium name="DOE Joint Genome Institute"/>
            <person name="Mondo S.J."/>
            <person name="Dannebaum R.O."/>
            <person name="Kuo R.C."/>
            <person name="Labutti K."/>
            <person name="Haridas S."/>
            <person name="Kuo A."/>
            <person name="Salamov A."/>
            <person name="Ahrendt S.R."/>
            <person name="Lipzen A."/>
            <person name="Sullivan W."/>
            <person name="Andreopoulos W.B."/>
            <person name="Clum A."/>
            <person name="Lindquist E."/>
            <person name="Daum C."/>
            <person name="Ramamoorthy G.K."/>
            <person name="Gryganskyi A."/>
            <person name="Culley D."/>
            <person name="Magnuson J.K."/>
            <person name="James T.Y."/>
            <person name="O'Malley M.A."/>
            <person name="Stajich J.E."/>
            <person name="Spatafora J.W."/>
            <person name="Visel A."/>
            <person name="Grigoriev I.V."/>
        </authorList>
    </citation>
    <scope>NUCLEOTIDE SEQUENCE [LARGE SCALE GENOMIC DNA]</scope>
    <source>
        <strain evidence="8 9">JEL800</strain>
    </source>
</reference>
<dbReference type="STRING" id="329046.A0A1Y2B507"/>
<comment type="function">
    <text evidence="7">Mitochondrial ribosome (mitoribosome) assembly factor. Binds at the interface of the head and body domains of the mitochondrial small ribosomal subunit (mt-SSU), occluding the mRNA channel and preventing compaction of the head domain towards the body. Probable inactive methyltransferase: retains the characteristic folding and ability to bind S-adenosyl-L-methionine, but it probably lost its methyltransferase activity.</text>
</comment>
<keyword evidence="2" id="KW-0479">Metal-binding</keyword>
<organism evidence="8 9">
    <name type="scientific">Rhizoclosmatium globosum</name>
    <dbReference type="NCBI Taxonomy" id="329046"/>
    <lineage>
        <taxon>Eukaryota</taxon>
        <taxon>Fungi</taxon>
        <taxon>Fungi incertae sedis</taxon>
        <taxon>Chytridiomycota</taxon>
        <taxon>Chytridiomycota incertae sedis</taxon>
        <taxon>Chytridiomycetes</taxon>
        <taxon>Chytridiales</taxon>
        <taxon>Chytriomycetaceae</taxon>
        <taxon>Rhizoclosmatium</taxon>
    </lineage>
</organism>
<dbReference type="Proteomes" id="UP000193642">
    <property type="component" value="Unassembled WGS sequence"/>
</dbReference>
<dbReference type="GO" id="GO:0005763">
    <property type="term" value="C:mitochondrial small ribosomal subunit"/>
    <property type="evidence" value="ECO:0007669"/>
    <property type="project" value="TreeGrafter"/>
</dbReference>
<evidence type="ECO:0000256" key="6">
    <source>
        <dbReference type="ARBA" id="ARBA00023128"/>
    </source>
</evidence>
<evidence type="ECO:0000313" key="8">
    <source>
        <dbReference type="EMBL" id="ORY29922.1"/>
    </source>
</evidence>
<evidence type="ECO:0000313" key="9">
    <source>
        <dbReference type="Proteomes" id="UP000193642"/>
    </source>
</evidence>
<keyword evidence="6" id="KW-0496">Mitochondrion</keyword>
<evidence type="ECO:0000256" key="1">
    <source>
        <dbReference type="ARBA" id="ARBA00004173"/>
    </source>
</evidence>
<dbReference type="InterPro" id="IPR015324">
    <property type="entry name" value="Ribosomal_Rsm22-like"/>
</dbReference>
<keyword evidence="5" id="KW-0411">Iron-sulfur</keyword>
<proteinExistence type="predicted"/>
<evidence type="ECO:0000256" key="2">
    <source>
        <dbReference type="ARBA" id="ARBA00022723"/>
    </source>
</evidence>
<dbReference type="PANTHER" id="PTHR13184:SF5">
    <property type="entry name" value="METHYLTRANSFERASE-LIKE PROTEIN 17, MITOCHONDRIAL"/>
    <property type="match status" value="1"/>
</dbReference>
<dbReference type="InterPro" id="IPR052571">
    <property type="entry name" value="Mt_RNA_Methyltransferase"/>
</dbReference>
<protein>
    <submittedName>
        <fullName evidence="8">Uncharacterized protein</fullName>
    </submittedName>
</protein>
<keyword evidence="3" id="KW-0809">Transit peptide</keyword>
<name>A0A1Y2B507_9FUNG</name>
<dbReference type="PANTHER" id="PTHR13184">
    <property type="entry name" value="37S RIBOSOMAL PROTEIN S22"/>
    <property type="match status" value="1"/>
</dbReference>
<dbReference type="GO" id="GO:0008168">
    <property type="term" value="F:methyltransferase activity"/>
    <property type="evidence" value="ECO:0007669"/>
    <property type="project" value="InterPro"/>
</dbReference>
<evidence type="ECO:0000256" key="3">
    <source>
        <dbReference type="ARBA" id="ARBA00022946"/>
    </source>
</evidence>
<keyword evidence="4" id="KW-0408">Iron</keyword>
<evidence type="ECO:0000256" key="4">
    <source>
        <dbReference type="ARBA" id="ARBA00023004"/>
    </source>
</evidence>
<gene>
    <name evidence="8" type="ORF">BCR33DRAFT_572323</name>
</gene>
<dbReference type="GO" id="GO:0051536">
    <property type="term" value="F:iron-sulfur cluster binding"/>
    <property type="evidence" value="ECO:0007669"/>
    <property type="project" value="UniProtKB-KW"/>
</dbReference>
<dbReference type="OrthoDB" id="421327at2759"/>
<sequence>MTADNLVLIENSTPKSTSLLLKARTHLLETHKTCSIIAPCTHSKTCPLLKTKSPHCLFPNPEPYTPKTAKLLHIQNIHSFTYLILSRNPPPQIPHTTPQTIPGRLIKTPLKRDGHVIMDACMPSGEIERHVVAKRHGKDVYRDARKSVWG</sequence>
<dbReference type="GO" id="GO:0006412">
    <property type="term" value="P:translation"/>
    <property type="evidence" value="ECO:0007669"/>
    <property type="project" value="InterPro"/>
</dbReference>
<dbReference type="GO" id="GO:0046872">
    <property type="term" value="F:metal ion binding"/>
    <property type="evidence" value="ECO:0007669"/>
    <property type="project" value="UniProtKB-KW"/>
</dbReference>
<evidence type="ECO:0000256" key="7">
    <source>
        <dbReference type="ARBA" id="ARBA00045681"/>
    </source>
</evidence>
<evidence type="ECO:0000256" key="5">
    <source>
        <dbReference type="ARBA" id="ARBA00023014"/>
    </source>
</evidence>